<organism evidence="2 3">
    <name type="scientific">Sporosarcina psychrophila</name>
    <name type="common">Bacillus psychrophilus</name>
    <dbReference type="NCBI Taxonomy" id="1476"/>
    <lineage>
        <taxon>Bacteria</taxon>
        <taxon>Bacillati</taxon>
        <taxon>Bacillota</taxon>
        <taxon>Bacilli</taxon>
        <taxon>Bacillales</taxon>
        <taxon>Caryophanaceae</taxon>
        <taxon>Sporosarcina</taxon>
    </lineage>
</organism>
<accession>A0ABV2K8F5</accession>
<dbReference type="Proteomes" id="UP001549104">
    <property type="component" value="Unassembled WGS sequence"/>
</dbReference>
<gene>
    <name evidence="2" type="ORF">ABIC55_001397</name>
</gene>
<dbReference type="SMART" id="SM00860">
    <property type="entry name" value="SMI1_KNR4"/>
    <property type="match status" value="1"/>
</dbReference>
<keyword evidence="3" id="KW-1185">Reference proteome</keyword>
<sequence>MVIIEKTHDNLSIGNLEIFEKNQNITLPKDYRDFLLEYNGGYPNPGIYKISDELGESILNIFYGIGSMYDNLKKKFDIFDEILEIGFIPIADDPSGNQICIGISKECFGQIFHWAHDEEHDKMENMYFLSNNFNEFLDSLYEEQ</sequence>
<proteinExistence type="predicted"/>
<dbReference type="SUPFAM" id="SSF160631">
    <property type="entry name" value="SMI1/KNR4-like"/>
    <property type="match status" value="1"/>
</dbReference>
<protein>
    <submittedName>
        <fullName evidence="2">Cell wall assembly regulator SMI1</fullName>
    </submittedName>
</protein>
<dbReference type="InterPro" id="IPR018958">
    <property type="entry name" value="Knr4/Smi1-like_dom"/>
</dbReference>
<dbReference type="RefSeq" id="WP_340767566.1">
    <property type="nucleotide sequence ID" value="NZ_JBEPME010000001.1"/>
</dbReference>
<evidence type="ECO:0000313" key="3">
    <source>
        <dbReference type="Proteomes" id="UP001549104"/>
    </source>
</evidence>
<reference evidence="2 3" key="1">
    <citation type="submission" date="2024-06" db="EMBL/GenBank/DDBJ databases">
        <title>Sorghum-associated microbial communities from plants grown in Nebraska, USA.</title>
        <authorList>
            <person name="Schachtman D."/>
        </authorList>
    </citation>
    <scope>NUCLEOTIDE SEQUENCE [LARGE SCALE GENOMIC DNA]</scope>
    <source>
        <strain evidence="2 3">1288</strain>
    </source>
</reference>
<comment type="caution">
    <text evidence="2">The sequence shown here is derived from an EMBL/GenBank/DDBJ whole genome shotgun (WGS) entry which is preliminary data.</text>
</comment>
<feature type="domain" description="Knr4/Smi1-like" evidence="1">
    <location>
        <begin position="10"/>
        <end position="139"/>
    </location>
</feature>
<dbReference type="InterPro" id="IPR037883">
    <property type="entry name" value="Knr4/Smi1-like_sf"/>
</dbReference>
<name>A0ABV2K8F5_SPOPS</name>
<evidence type="ECO:0000259" key="1">
    <source>
        <dbReference type="SMART" id="SM00860"/>
    </source>
</evidence>
<dbReference type="Gene3D" id="3.40.1580.10">
    <property type="entry name" value="SMI1/KNR4-like"/>
    <property type="match status" value="1"/>
</dbReference>
<evidence type="ECO:0000313" key="2">
    <source>
        <dbReference type="EMBL" id="MET3656313.1"/>
    </source>
</evidence>
<dbReference type="Pfam" id="PF09346">
    <property type="entry name" value="SMI1_KNR4"/>
    <property type="match status" value="1"/>
</dbReference>
<dbReference type="EMBL" id="JBEPME010000001">
    <property type="protein sequence ID" value="MET3656313.1"/>
    <property type="molecule type" value="Genomic_DNA"/>
</dbReference>